<sequence length="260" mass="29700">MLVSLICSFKVLLNICQAVHNSLFTHYQWRDGLDYPLLLGTLKSSLQPTPPTSSANPNDFVLPTKQTVSKRKPSSISVKSLAQLQIADKLKFKDSPFHQIVKVLGSLQVCIGKFQTSIPIPLFPYLYSHTSIPIPLFPYLYFHTSTSIPLLPYLYFHTPTFSFTKVNYVFTHNIFKNLYFIEGKTRQSTVKWDIKLSDKDRILIDEKNADNLNTHNIYLYMAYSDQINNGCSLRSNNSLGIPIDFPENLEIKINSIPFSI</sequence>
<proteinExistence type="predicted"/>
<keyword evidence="3" id="KW-1185">Reference proteome</keyword>
<protein>
    <submittedName>
        <fullName evidence="2">Uncharacterized protein</fullName>
    </submittedName>
</protein>
<feature type="chain" id="PRO_5012458147" evidence="1">
    <location>
        <begin position="19"/>
        <end position="260"/>
    </location>
</feature>
<gene>
    <name evidence="2" type="ORF">AYI68_g6449</name>
</gene>
<dbReference type="OrthoDB" id="8943665at2759"/>
<keyword evidence="1" id="KW-0732">Signal</keyword>
<comment type="caution">
    <text evidence="2">The sequence shown here is derived from an EMBL/GenBank/DDBJ whole genome shotgun (WGS) entry which is preliminary data.</text>
</comment>
<organism evidence="2 3">
    <name type="scientific">Smittium mucronatum</name>
    <dbReference type="NCBI Taxonomy" id="133383"/>
    <lineage>
        <taxon>Eukaryota</taxon>
        <taxon>Fungi</taxon>
        <taxon>Fungi incertae sedis</taxon>
        <taxon>Zoopagomycota</taxon>
        <taxon>Kickxellomycotina</taxon>
        <taxon>Harpellomycetes</taxon>
        <taxon>Harpellales</taxon>
        <taxon>Legeriomycetaceae</taxon>
        <taxon>Smittium</taxon>
    </lineage>
</organism>
<evidence type="ECO:0000313" key="2">
    <source>
        <dbReference type="EMBL" id="OLY79481.1"/>
    </source>
</evidence>
<dbReference type="AlphaFoldDB" id="A0A1R0GRF9"/>
<dbReference type="Proteomes" id="UP000187455">
    <property type="component" value="Unassembled WGS sequence"/>
</dbReference>
<reference evidence="2 3" key="1">
    <citation type="journal article" date="2016" name="Mol. Biol. Evol.">
        <title>Genome-Wide Survey of Gut Fungi (Harpellales) Reveals the First Horizontally Transferred Ubiquitin Gene from a Mosquito Host.</title>
        <authorList>
            <person name="Wang Y."/>
            <person name="White M.M."/>
            <person name="Kvist S."/>
            <person name="Moncalvo J.M."/>
        </authorList>
    </citation>
    <scope>NUCLEOTIDE SEQUENCE [LARGE SCALE GENOMIC DNA]</scope>
    <source>
        <strain evidence="2 3">ALG-7-W6</strain>
    </source>
</reference>
<evidence type="ECO:0000313" key="3">
    <source>
        <dbReference type="Proteomes" id="UP000187455"/>
    </source>
</evidence>
<dbReference type="EMBL" id="LSSL01004410">
    <property type="protein sequence ID" value="OLY79481.1"/>
    <property type="molecule type" value="Genomic_DNA"/>
</dbReference>
<accession>A0A1R0GRF9</accession>
<feature type="non-terminal residue" evidence="2">
    <location>
        <position position="260"/>
    </location>
</feature>
<feature type="signal peptide" evidence="1">
    <location>
        <begin position="1"/>
        <end position="18"/>
    </location>
</feature>
<evidence type="ECO:0000256" key="1">
    <source>
        <dbReference type="SAM" id="SignalP"/>
    </source>
</evidence>
<name>A0A1R0GRF9_9FUNG</name>